<protein>
    <submittedName>
        <fullName evidence="2">Uncharacterized protein</fullName>
    </submittedName>
</protein>
<reference evidence="2" key="1">
    <citation type="submission" date="2021-02" db="EMBL/GenBank/DDBJ databases">
        <authorList>
            <person name="Nowell W R."/>
        </authorList>
    </citation>
    <scope>NUCLEOTIDE SEQUENCE</scope>
</reference>
<accession>A0A814BFL6</accession>
<evidence type="ECO:0000313" key="2">
    <source>
        <dbReference type="EMBL" id="CAF0928880.1"/>
    </source>
</evidence>
<gene>
    <name evidence="2" type="ORF">IZO911_LOCUS13752</name>
</gene>
<keyword evidence="1" id="KW-0175">Coiled coil</keyword>
<name>A0A814BFL6_9BILA</name>
<feature type="coiled-coil region" evidence="1">
    <location>
        <begin position="50"/>
        <end position="84"/>
    </location>
</feature>
<dbReference type="AlphaFoldDB" id="A0A814BFL6"/>
<evidence type="ECO:0000256" key="1">
    <source>
        <dbReference type="SAM" id="Coils"/>
    </source>
</evidence>
<dbReference type="EMBL" id="CAJNOE010000111">
    <property type="protein sequence ID" value="CAF0928880.1"/>
    <property type="molecule type" value="Genomic_DNA"/>
</dbReference>
<evidence type="ECO:0000313" key="3">
    <source>
        <dbReference type="Proteomes" id="UP000663860"/>
    </source>
</evidence>
<proteinExistence type="predicted"/>
<sequence>MKKCQGCLKSILKQNADQYELQCEHVEIFCVNCQATYRRRDTHNAIVCLRNQMKNQNDLFELKLTSLENDLKRQTELLINIDQQQKTLIGHLDKQSREAEGK</sequence>
<organism evidence="2 3">
    <name type="scientific">Adineta steineri</name>
    <dbReference type="NCBI Taxonomy" id="433720"/>
    <lineage>
        <taxon>Eukaryota</taxon>
        <taxon>Metazoa</taxon>
        <taxon>Spiralia</taxon>
        <taxon>Gnathifera</taxon>
        <taxon>Rotifera</taxon>
        <taxon>Eurotatoria</taxon>
        <taxon>Bdelloidea</taxon>
        <taxon>Adinetida</taxon>
        <taxon>Adinetidae</taxon>
        <taxon>Adineta</taxon>
    </lineage>
</organism>
<dbReference type="Proteomes" id="UP000663860">
    <property type="component" value="Unassembled WGS sequence"/>
</dbReference>
<comment type="caution">
    <text evidence="2">The sequence shown here is derived from an EMBL/GenBank/DDBJ whole genome shotgun (WGS) entry which is preliminary data.</text>
</comment>